<evidence type="ECO:0000313" key="2">
    <source>
        <dbReference type="Proteomes" id="UP000823937"/>
    </source>
</evidence>
<name>A0A9D1TKY0_9BACI</name>
<organism evidence="1 2">
    <name type="scientific">Candidatus Pseudogracilibacillus intestinigallinarum</name>
    <dbReference type="NCBI Taxonomy" id="2838742"/>
    <lineage>
        <taxon>Bacteria</taxon>
        <taxon>Bacillati</taxon>
        <taxon>Bacillota</taxon>
        <taxon>Bacilli</taxon>
        <taxon>Bacillales</taxon>
        <taxon>Bacillaceae</taxon>
        <taxon>Pseudogracilibacillus</taxon>
    </lineage>
</organism>
<evidence type="ECO:0000313" key="1">
    <source>
        <dbReference type="EMBL" id="HIV74847.1"/>
    </source>
</evidence>
<comment type="caution">
    <text evidence="1">The sequence shown here is derived from an EMBL/GenBank/DDBJ whole genome shotgun (WGS) entry which is preliminary data.</text>
</comment>
<reference evidence="1" key="1">
    <citation type="journal article" date="2021" name="PeerJ">
        <title>Extensive microbial diversity within the chicken gut microbiome revealed by metagenomics and culture.</title>
        <authorList>
            <person name="Gilroy R."/>
            <person name="Ravi A."/>
            <person name="Getino M."/>
            <person name="Pursley I."/>
            <person name="Horton D.L."/>
            <person name="Alikhan N.F."/>
            <person name="Baker D."/>
            <person name="Gharbi K."/>
            <person name="Hall N."/>
            <person name="Watson M."/>
            <person name="Adriaenssens E.M."/>
            <person name="Foster-Nyarko E."/>
            <person name="Jarju S."/>
            <person name="Secka A."/>
            <person name="Antonio M."/>
            <person name="Oren A."/>
            <person name="Chaudhuri R.R."/>
            <person name="La Ragione R."/>
            <person name="Hildebrand F."/>
            <person name="Pallen M.J."/>
        </authorList>
    </citation>
    <scope>NUCLEOTIDE SEQUENCE</scope>
    <source>
        <strain evidence="1">CHK169-2315</strain>
    </source>
</reference>
<reference evidence="1" key="2">
    <citation type="submission" date="2021-04" db="EMBL/GenBank/DDBJ databases">
        <authorList>
            <person name="Gilroy R."/>
        </authorList>
    </citation>
    <scope>NUCLEOTIDE SEQUENCE</scope>
    <source>
        <strain evidence="1">CHK169-2315</strain>
    </source>
</reference>
<dbReference type="Proteomes" id="UP000823937">
    <property type="component" value="Unassembled WGS sequence"/>
</dbReference>
<proteinExistence type="predicted"/>
<gene>
    <name evidence="1" type="ORF">H9895_07215</name>
</gene>
<dbReference type="EMBL" id="DXHX01000115">
    <property type="protein sequence ID" value="HIV74847.1"/>
    <property type="molecule type" value="Genomic_DNA"/>
</dbReference>
<sequence>MKKQRYISFFCFALFFFLLFCNRSFQQSKKQKALEKEKDQIGPLGTFGMS</sequence>
<protein>
    <submittedName>
        <fullName evidence="1">Uncharacterized protein</fullName>
    </submittedName>
</protein>
<accession>A0A9D1TKY0</accession>
<dbReference type="AlphaFoldDB" id="A0A9D1TKY0"/>